<reference evidence="1" key="1">
    <citation type="submission" date="2023-09" db="UniProtKB">
        <authorList>
            <consortium name="Ensembl"/>
        </authorList>
    </citation>
    <scope>IDENTIFICATION</scope>
</reference>
<dbReference type="AlphaFoldDB" id="A0A3B5ASU2"/>
<sequence>MKCTHANLFLLRTSAFMIPKTYSPHFSDTKACFFVYAKRRMQRETPVKYDDEDVMSTINFFLLSFSVSQL</sequence>
<name>A0A3B5ASU2_9TELE</name>
<dbReference type="Ensembl" id="ENSSPAT00000024916.1">
    <property type="protein sequence ID" value="ENSSPAP00000024513.1"/>
    <property type="gene ID" value="ENSSPAG00000018528.1"/>
</dbReference>
<organism evidence="1">
    <name type="scientific">Stegastes partitus</name>
    <name type="common">bicolor damselfish</name>
    <dbReference type="NCBI Taxonomy" id="144197"/>
    <lineage>
        <taxon>Eukaryota</taxon>
        <taxon>Metazoa</taxon>
        <taxon>Chordata</taxon>
        <taxon>Craniata</taxon>
        <taxon>Vertebrata</taxon>
        <taxon>Euteleostomi</taxon>
        <taxon>Actinopterygii</taxon>
        <taxon>Neopterygii</taxon>
        <taxon>Teleostei</taxon>
        <taxon>Neoteleostei</taxon>
        <taxon>Acanthomorphata</taxon>
        <taxon>Ovalentaria</taxon>
        <taxon>Pomacentridae</taxon>
        <taxon>Stegastes</taxon>
    </lineage>
</organism>
<protein>
    <submittedName>
        <fullName evidence="1">Uncharacterized protein</fullName>
    </submittedName>
</protein>
<proteinExistence type="predicted"/>
<evidence type="ECO:0000313" key="1">
    <source>
        <dbReference type="Ensembl" id="ENSSPAP00000024513.1"/>
    </source>
</evidence>
<accession>A0A3B5ASU2</accession>